<dbReference type="EMBL" id="SGXM01000005">
    <property type="protein sequence ID" value="RZT36425.1"/>
    <property type="molecule type" value="Genomic_DNA"/>
</dbReference>
<evidence type="ECO:0000313" key="3">
    <source>
        <dbReference type="Proteomes" id="UP000291078"/>
    </source>
</evidence>
<keyword evidence="1" id="KW-0812">Transmembrane</keyword>
<feature type="transmembrane region" description="Helical" evidence="1">
    <location>
        <begin position="54"/>
        <end position="77"/>
    </location>
</feature>
<reference evidence="2 3" key="1">
    <citation type="journal article" date="2015" name="Stand. Genomic Sci.">
        <title>Genomic Encyclopedia of Bacterial and Archaeal Type Strains, Phase III: the genomes of soil and plant-associated and newly described type strains.</title>
        <authorList>
            <person name="Whitman W.B."/>
            <person name="Woyke T."/>
            <person name="Klenk H.P."/>
            <person name="Zhou Y."/>
            <person name="Lilburn T.G."/>
            <person name="Beck B.J."/>
            <person name="De Vos P."/>
            <person name="Vandamme P."/>
            <person name="Eisen J.A."/>
            <person name="Garrity G."/>
            <person name="Hugenholtz P."/>
            <person name="Kyrpides N.C."/>
        </authorList>
    </citation>
    <scope>NUCLEOTIDE SEQUENCE [LARGE SCALE GENOMIC DNA]</scope>
    <source>
        <strain evidence="2 3">ASC-9842</strain>
    </source>
</reference>
<accession>A0A4Q7RRU7</accession>
<evidence type="ECO:0000313" key="2">
    <source>
        <dbReference type="EMBL" id="RZT36425.1"/>
    </source>
</evidence>
<sequence>MAVDFSLLPAEEVFKGKRPSPWFWSMAFVVMVATGVAWICLAWPDDLPTDTLRFWATVTIFPVLIPAFIVLRRYAWYEGGRERVELHNEAVRQYNEWVFSAASIPLALLGAAYRVSAEPGENAATGIRHGALVLRTRVPRAVGAEPVRARWLEVAGMPTRTDHVDADRHRARHVTAWLFDELVGELSSRIAALPASLPLHVHLAVANGLAPEENRALWTQRSELLLSRSLMLADDAAPVDLFGLDGWLDRLLADKDQHARLVVAVQLQPLLKGSPAPGMAEAGAAVLLLPDGVARQRGIPRRASLHRPVRSRAEQAQESFSTALRWAPASSGKIAGVWHAGLDATPAGALRTAIVKAELDALPTDLDQTVGDAGVAAPWLALACAAATLAEAGHQVIAVGREEQIDCAVLAGTNAQ</sequence>
<dbReference type="RefSeq" id="WP_130392703.1">
    <property type="nucleotide sequence ID" value="NZ_SGXM01000005.1"/>
</dbReference>
<evidence type="ECO:0008006" key="4">
    <source>
        <dbReference type="Google" id="ProtNLM"/>
    </source>
</evidence>
<name>A0A4Q7RRU7_9BURK</name>
<protein>
    <recommendedName>
        <fullName evidence="4">Type VI secretion protein</fullName>
    </recommendedName>
</protein>
<dbReference type="Proteomes" id="UP000291078">
    <property type="component" value="Unassembled WGS sequence"/>
</dbReference>
<keyword evidence="3" id="KW-1185">Reference proteome</keyword>
<keyword evidence="1" id="KW-0472">Membrane</keyword>
<comment type="caution">
    <text evidence="2">The sequence shown here is derived from an EMBL/GenBank/DDBJ whole genome shotgun (WGS) entry which is preliminary data.</text>
</comment>
<dbReference type="OrthoDB" id="8577941at2"/>
<gene>
    <name evidence="2" type="ORF">EV147_3745</name>
</gene>
<proteinExistence type="predicted"/>
<organism evidence="2 3">
    <name type="scientific">Cupriavidus agavae</name>
    <dbReference type="NCBI Taxonomy" id="1001822"/>
    <lineage>
        <taxon>Bacteria</taxon>
        <taxon>Pseudomonadati</taxon>
        <taxon>Pseudomonadota</taxon>
        <taxon>Betaproteobacteria</taxon>
        <taxon>Burkholderiales</taxon>
        <taxon>Burkholderiaceae</taxon>
        <taxon>Cupriavidus</taxon>
    </lineage>
</organism>
<feature type="transmembrane region" description="Helical" evidence="1">
    <location>
        <begin position="22"/>
        <end position="42"/>
    </location>
</feature>
<keyword evidence="1" id="KW-1133">Transmembrane helix</keyword>
<evidence type="ECO:0000256" key="1">
    <source>
        <dbReference type="SAM" id="Phobius"/>
    </source>
</evidence>
<dbReference type="AlphaFoldDB" id="A0A4Q7RRU7"/>